<accession>A0A8E0RV40</accession>
<gene>
    <name evidence="2" type="ORF">FBUS_07830</name>
</gene>
<dbReference type="Proteomes" id="UP000728185">
    <property type="component" value="Unassembled WGS sequence"/>
</dbReference>
<evidence type="ECO:0000313" key="3">
    <source>
        <dbReference type="Proteomes" id="UP000728185"/>
    </source>
</evidence>
<dbReference type="SUPFAM" id="SSF57302">
    <property type="entry name" value="Snake toxin-like"/>
    <property type="match status" value="1"/>
</dbReference>
<dbReference type="OrthoDB" id="6284703at2759"/>
<dbReference type="AlphaFoldDB" id="A0A8E0RV40"/>
<dbReference type="Gene3D" id="2.10.60.10">
    <property type="entry name" value="CD59"/>
    <property type="match status" value="1"/>
</dbReference>
<dbReference type="Pfam" id="PF00021">
    <property type="entry name" value="UPAR_LY6"/>
    <property type="match status" value="1"/>
</dbReference>
<evidence type="ECO:0000313" key="2">
    <source>
        <dbReference type="EMBL" id="KAA0188745.1"/>
    </source>
</evidence>
<reference evidence="2" key="1">
    <citation type="submission" date="2019-05" db="EMBL/GenBank/DDBJ databases">
        <title>Annotation for the trematode Fasciolopsis buski.</title>
        <authorList>
            <person name="Choi Y.-J."/>
        </authorList>
    </citation>
    <scope>NUCLEOTIDE SEQUENCE</scope>
    <source>
        <strain evidence="2">HT</strain>
        <tissue evidence="2">Whole worm</tissue>
    </source>
</reference>
<organism evidence="2 3">
    <name type="scientific">Fasciolopsis buskii</name>
    <dbReference type="NCBI Taxonomy" id="27845"/>
    <lineage>
        <taxon>Eukaryota</taxon>
        <taxon>Metazoa</taxon>
        <taxon>Spiralia</taxon>
        <taxon>Lophotrochozoa</taxon>
        <taxon>Platyhelminthes</taxon>
        <taxon>Trematoda</taxon>
        <taxon>Digenea</taxon>
        <taxon>Plagiorchiida</taxon>
        <taxon>Echinostomata</taxon>
        <taxon>Echinostomatoidea</taxon>
        <taxon>Fasciolidae</taxon>
        <taxon>Fasciolopsis</taxon>
    </lineage>
</organism>
<proteinExistence type="predicted"/>
<dbReference type="EMBL" id="LUCM01008236">
    <property type="protein sequence ID" value="KAA0188745.1"/>
    <property type="molecule type" value="Genomic_DNA"/>
</dbReference>
<sequence length="107" mass="11862">LFVFSSPALAIRCYHCEDCATVSSQTTIRQQCTNCKKNDTYFPNGKHMVSRYCRTDSCTSVNRVMGGVSTTVNCCYSDLCNSAPVTQSTVLHMLLVTSILVVTRVFM</sequence>
<keyword evidence="3" id="KW-1185">Reference proteome</keyword>
<dbReference type="InterPro" id="IPR016054">
    <property type="entry name" value="LY6_UPA_recep-like"/>
</dbReference>
<feature type="domain" description="UPAR/Ly6" evidence="1">
    <location>
        <begin position="10"/>
        <end position="83"/>
    </location>
</feature>
<comment type="caution">
    <text evidence="2">The sequence shown here is derived from an EMBL/GenBank/DDBJ whole genome shotgun (WGS) entry which is preliminary data.</text>
</comment>
<evidence type="ECO:0000259" key="1">
    <source>
        <dbReference type="Pfam" id="PF00021"/>
    </source>
</evidence>
<feature type="non-terminal residue" evidence="2">
    <location>
        <position position="1"/>
    </location>
</feature>
<name>A0A8E0RV40_9TREM</name>
<protein>
    <submittedName>
        <fullName evidence="2">CD59 molecule complement regulatory protein</fullName>
    </submittedName>
</protein>
<dbReference type="InterPro" id="IPR045860">
    <property type="entry name" value="Snake_toxin-like_sf"/>
</dbReference>